<gene>
    <name evidence="7" type="ORF">RRG08_035444</name>
</gene>
<feature type="domain" description="MBTPS1 third" evidence="6">
    <location>
        <begin position="3"/>
        <end position="87"/>
    </location>
</feature>
<evidence type="ECO:0000313" key="8">
    <source>
        <dbReference type="Proteomes" id="UP001283361"/>
    </source>
</evidence>
<feature type="transmembrane region" description="Helical" evidence="4">
    <location>
        <begin position="484"/>
        <end position="505"/>
    </location>
</feature>
<dbReference type="PANTHER" id="PTHR43806">
    <property type="entry name" value="PEPTIDASE S8"/>
    <property type="match status" value="1"/>
</dbReference>
<evidence type="ECO:0000256" key="1">
    <source>
        <dbReference type="ARBA" id="ARBA00022670"/>
    </source>
</evidence>
<dbReference type="Pfam" id="PF23090">
    <property type="entry name" value="MBTPS1_4th"/>
    <property type="match status" value="1"/>
</dbReference>
<keyword evidence="1" id="KW-0645">Protease</keyword>
<keyword evidence="4" id="KW-0472">Membrane</keyword>
<keyword evidence="2" id="KW-0378">Hydrolase</keyword>
<keyword evidence="4" id="KW-1133">Transmembrane helix</keyword>
<feature type="region of interest" description="Disordered" evidence="3">
    <location>
        <begin position="433"/>
        <end position="469"/>
    </location>
</feature>
<evidence type="ECO:0000256" key="3">
    <source>
        <dbReference type="SAM" id="MobiDB-lite"/>
    </source>
</evidence>
<dbReference type="EMBL" id="JAWDGP010006989">
    <property type="protein sequence ID" value="KAK3731779.1"/>
    <property type="molecule type" value="Genomic_DNA"/>
</dbReference>
<dbReference type="InterPro" id="IPR057060">
    <property type="entry name" value="MBTPS1_3rd"/>
</dbReference>
<dbReference type="Proteomes" id="UP001283361">
    <property type="component" value="Unassembled WGS sequence"/>
</dbReference>
<dbReference type="Pfam" id="PF23094">
    <property type="entry name" value="MBTPS1_3rd"/>
    <property type="match status" value="1"/>
</dbReference>
<keyword evidence="8" id="KW-1185">Reference proteome</keyword>
<dbReference type="GO" id="GO:0004252">
    <property type="term" value="F:serine-type endopeptidase activity"/>
    <property type="evidence" value="ECO:0007669"/>
    <property type="project" value="TreeGrafter"/>
</dbReference>
<evidence type="ECO:0000313" key="7">
    <source>
        <dbReference type="EMBL" id="KAK3731779.1"/>
    </source>
</evidence>
<evidence type="ECO:0000259" key="6">
    <source>
        <dbReference type="Pfam" id="PF23094"/>
    </source>
</evidence>
<evidence type="ECO:0000256" key="4">
    <source>
        <dbReference type="SAM" id="Phobius"/>
    </source>
</evidence>
<dbReference type="GO" id="GO:0005794">
    <property type="term" value="C:Golgi apparatus"/>
    <property type="evidence" value="ECO:0007669"/>
    <property type="project" value="TreeGrafter"/>
</dbReference>
<comment type="caution">
    <text evidence="7">The sequence shown here is derived from an EMBL/GenBank/DDBJ whole genome shotgun (WGS) entry which is preliminary data.</text>
</comment>
<dbReference type="InterPro" id="IPR057032">
    <property type="entry name" value="MBTPS1_4th"/>
</dbReference>
<feature type="domain" description="MBTPS1 fourth" evidence="5">
    <location>
        <begin position="88"/>
        <end position="352"/>
    </location>
</feature>
<feature type="compositionally biased region" description="Basic residues" evidence="3">
    <location>
        <begin position="510"/>
        <end position="538"/>
    </location>
</feature>
<keyword evidence="2" id="KW-0720">Serine protease</keyword>
<keyword evidence="4" id="KW-0812">Transmembrane</keyword>
<evidence type="ECO:0000259" key="5">
    <source>
        <dbReference type="Pfam" id="PF23090"/>
    </source>
</evidence>
<dbReference type="AlphaFoldDB" id="A0AAE0Y4L5"/>
<dbReference type="InterPro" id="IPR050131">
    <property type="entry name" value="Peptidase_S8_subtilisin-like"/>
</dbReference>
<name>A0AAE0Y4L5_9GAST</name>
<reference evidence="7" key="1">
    <citation type="journal article" date="2023" name="G3 (Bethesda)">
        <title>A reference genome for the long-term kleptoplast-retaining sea slug Elysia crispata morphotype clarki.</title>
        <authorList>
            <person name="Eastman K.E."/>
            <person name="Pendleton A.L."/>
            <person name="Shaikh M.A."/>
            <person name="Suttiyut T."/>
            <person name="Ogas R."/>
            <person name="Tomko P."/>
            <person name="Gavelis G."/>
            <person name="Widhalm J.R."/>
            <person name="Wisecaver J.H."/>
        </authorList>
    </citation>
    <scope>NUCLEOTIDE SEQUENCE</scope>
    <source>
        <strain evidence="7">ECLA1</strain>
    </source>
</reference>
<organism evidence="7 8">
    <name type="scientific">Elysia crispata</name>
    <name type="common">lettuce slug</name>
    <dbReference type="NCBI Taxonomy" id="231223"/>
    <lineage>
        <taxon>Eukaryota</taxon>
        <taxon>Metazoa</taxon>
        <taxon>Spiralia</taxon>
        <taxon>Lophotrochozoa</taxon>
        <taxon>Mollusca</taxon>
        <taxon>Gastropoda</taxon>
        <taxon>Heterobranchia</taxon>
        <taxon>Euthyneura</taxon>
        <taxon>Panpulmonata</taxon>
        <taxon>Sacoglossa</taxon>
        <taxon>Placobranchoidea</taxon>
        <taxon>Plakobranchidae</taxon>
        <taxon>Elysia</taxon>
    </lineage>
</organism>
<feature type="region of interest" description="Disordered" evidence="3">
    <location>
        <begin position="510"/>
        <end position="539"/>
    </location>
</feature>
<proteinExistence type="predicted"/>
<evidence type="ECO:0000256" key="2">
    <source>
        <dbReference type="ARBA" id="ARBA00022825"/>
    </source>
</evidence>
<sequence>MVGMPRWEPYTPEFGGYIDVSFTYSVDLWPWSGYLAVSITASKEAASWEGIAKGQVTLLVESPPEEDETEPRYSTIILPIRAKIIPTPPRNKRILWDQYHNLRYPPGYFPRDNLRMKNDPLDWNGDHIHTNFKDMYQHLREKGYFVEVLGSPYTCFDASQYGTLLVVDPEEEFFSEEITKLRRDIDKGLSLIVYADWYNVSVMKKVKFYDENTRQWWMPDTGGANIPALNELLAPLGMAFSDIVYEGDFKIGDHDMYYASGTSIAKFPADGLVLTETLKNQGFEVMKANMWTAIDVPILGLHQVDSGPSAGRVALYGDSNCLDSSHMQKDCFWMLSALLEFTAHDSLPGVLSSLKKVTLPPLYDVPARMEGNHLQRYSKVIEGTLGIAHPRPLPPCPSRQWAKPFPINKSAPITLYQPQRLLSIDLQGPAGGGAPIPFNRAPDLADLSQHRSGVGGLPEADGGDSRLFPGGDGSQLQLVQDRSWFPALAFLGTGLVVLFLLNQYYHARSRPRRRRAGRQSHHQHHQQQQHHQHHHQPRKLQQLLVYGPGSMGSRVPGV</sequence>
<evidence type="ECO:0008006" key="9">
    <source>
        <dbReference type="Google" id="ProtNLM"/>
    </source>
</evidence>
<dbReference type="GO" id="GO:0006508">
    <property type="term" value="P:proteolysis"/>
    <property type="evidence" value="ECO:0007669"/>
    <property type="project" value="UniProtKB-KW"/>
</dbReference>
<protein>
    <recommendedName>
        <fullName evidence="9">Membrane-bound transcription factor site-1 protease</fullName>
    </recommendedName>
</protein>
<accession>A0AAE0Y4L5</accession>
<dbReference type="PANTHER" id="PTHR43806:SF7">
    <property type="entry name" value="MEMBRANE-BOUND TRANSCRIPTION FACTOR SITE-1 PROTEASE"/>
    <property type="match status" value="1"/>
</dbReference>